<keyword evidence="4" id="KW-0472">Membrane</keyword>
<dbReference type="HOGENOM" id="CLU_1302396_0_0_1"/>
<proteinExistence type="predicted"/>
<dbReference type="InterPro" id="IPR028082">
    <property type="entry name" value="Peripla_BP_I"/>
</dbReference>
<keyword evidence="2" id="KW-0812">Transmembrane</keyword>
<dbReference type="EMBL" id="KB740380">
    <property type="protein sequence ID" value="ENN80766.1"/>
    <property type="molecule type" value="Genomic_DNA"/>
</dbReference>
<organism evidence="5">
    <name type="scientific">Dendroctonus ponderosae</name>
    <name type="common">Mountain pine beetle</name>
    <dbReference type="NCBI Taxonomy" id="77166"/>
    <lineage>
        <taxon>Eukaryota</taxon>
        <taxon>Metazoa</taxon>
        <taxon>Ecdysozoa</taxon>
        <taxon>Arthropoda</taxon>
        <taxon>Hexapoda</taxon>
        <taxon>Insecta</taxon>
        <taxon>Pterygota</taxon>
        <taxon>Neoptera</taxon>
        <taxon>Endopterygota</taxon>
        <taxon>Coleoptera</taxon>
        <taxon>Polyphaga</taxon>
        <taxon>Cucujiformia</taxon>
        <taxon>Curculionidae</taxon>
        <taxon>Scolytinae</taxon>
        <taxon>Dendroctonus</taxon>
    </lineage>
</organism>
<name>N6UJC3_DENPD</name>
<dbReference type="SUPFAM" id="SSF53822">
    <property type="entry name" value="Periplasmic binding protein-like I"/>
    <property type="match status" value="1"/>
</dbReference>
<dbReference type="Pfam" id="PF01094">
    <property type="entry name" value="ANF_receptor"/>
    <property type="match status" value="1"/>
</dbReference>
<keyword evidence="3" id="KW-1133">Transmembrane helix</keyword>
<evidence type="ECO:0000313" key="5">
    <source>
        <dbReference type="EMBL" id="ENN80766.1"/>
    </source>
</evidence>
<feature type="non-terminal residue" evidence="5">
    <location>
        <position position="1"/>
    </location>
</feature>
<accession>N6UJC3</accession>
<sequence length="212" mass="23711">MSLGEVMQRKLADISRSTRGVVVLCSDSKSAIQILSEAKRLNMMDGHFVWIWVDTASSINIRNASEKDTNDRTGRDIVDREKRSAFLTGDINELHINYLLKNDPYLLLNRHSPSVASSKLKRQPPEGQPSVSFSLKSEKESVLPAGLLSLRPLPIKVDRNLVKGAVRLLMSTFQSVLGRYSAANVQKIINNKFSSSCWSYAQKELSFPLDFG</sequence>
<gene>
    <name evidence="5" type="ORF">YQE_02815</name>
</gene>
<evidence type="ECO:0000256" key="1">
    <source>
        <dbReference type="ARBA" id="ARBA00004370"/>
    </source>
</evidence>
<dbReference type="GO" id="GO:0016020">
    <property type="term" value="C:membrane"/>
    <property type="evidence" value="ECO:0007669"/>
    <property type="project" value="UniProtKB-SubCell"/>
</dbReference>
<reference evidence="5" key="1">
    <citation type="journal article" date="2013" name="Genome Biol.">
        <title>Draft genome of the mountain pine beetle, Dendroctonus ponderosae Hopkins, a major forest pest.</title>
        <authorList>
            <person name="Keeling C.I."/>
            <person name="Yuen M.M."/>
            <person name="Liao N.Y."/>
            <person name="Docking T.R."/>
            <person name="Chan S.K."/>
            <person name="Taylor G.A."/>
            <person name="Palmquist D.L."/>
            <person name="Jackman S.D."/>
            <person name="Nguyen A."/>
            <person name="Li M."/>
            <person name="Henderson H."/>
            <person name="Janes J.K."/>
            <person name="Zhao Y."/>
            <person name="Pandoh P."/>
            <person name="Moore R."/>
            <person name="Sperling F.A."/>
            <person name="Huber D.P."/>
            <person name="Birol I."/>
            <person name="Jones S.J."/>
            <person name="Bohlmann J."/>
        </authorList>
    </citation>
    <scope>NUCLEOTIDE SEQUENCE</scope>
</reference>
<comment type="subcellular location">
    <subcellularLocation>
        <location evidence="1">Membrane</location>
    </subcellularLocation>
</comment>
<dbReference type="Gene3D" id="3.40.50.2300">
    <property type="match status" value="1"/>
</dbReference>
<dbReference type="InterPro" id="IPR001828">
    <property type="entry name" value="ANF_lig-bd_rcpt"/>
</dbReference>
<evidence type="ECO:0000256" key="4">
    <source>
        <dbReference type="ARBA" id="ARBA00023136"/>
    </source>
</evidence>
<protein>
    <submittedName>
        <fullName evidence="5">Uncharacterized protein</fullName>
    </submittedName>
</protein>
<dbReference type="AlphaFoldDB" id="N6UJC3"/>
<dbReference type="OrthoDB" id="7790442at2759"/>
<feature type="non-terminal residue" evidence="5">
    <location>
        <position position="212"/>
    </location>
</feature>
<evidence type="ECO:0000256" key="2">
    <source>
        <dbReference type="ARBA" id="ARBA00022692"/>
    </source>
</evidence>
<evidence type="ECO:0000256" key="3">
    <source>
        <dbReference type="ARBA" id="ARBA00022989"/>
    </source>
</evidence>